<organism evidence="7 8">
    <name type="scientific">Hymenoscyphus fraxineus</name>
    <dbReference type="NCBI Taxonomy" id="746836"/>
    <lineage>
        <taxon>Eukaryota</taxon>
        <taxon>Fungi</taxon>
        <taxon>Dikarya</taxon>
        <taxon>Ascomycota</taxon>
        <taxon>Pezizomycotina</taxon>
        <taxon>Leotiomycetes</taxon>
        <taxon>Helotiales</taxon>
        <taxon>Helotiaceae</taxon>
        <taxon>Hymenoscyphus</taxon>
    </lineage>
</organism>
<dbReference type="EC" id="2.1.1.22" evidence="2"/>
<feature type="region of interest" description="Disordered" evidence="6">
    <location>
        <begin position="325"/>
        <end position="410"/>
    </location>
</feature>
<dbReference type="Gene3D" id="3.40.50.150">
    <property type="entry name" value="Vaccinia Virus protein VP39"/>
    <property type="match status" value="1"/>
</dbReference>
<dbReference type="PANTHER" id="PTHR12303">
    <property type="entry name" value="CARNOSINE N-METHYLTRANSFERASE"/>
    <property type="match status" value="1"/>
</dbReference>
<dbReference type="InterPro" id="IPR012901">
    <property type="entry name" value="CARME"/>
</dbReference>
<keyword evidence="4" id="KW-0808">Transferase</keyword>
<dbReference type="GO" id="GO:0032259">
    <property type="term" value="P:methylation"/>
    <property type="evidence" value="ECO:0007669"/>
    <property type="project" value="UniProtKB-KW"/>
</dbReference>
<evidence type="ECO:0000256" key="2">
    <source>
        <dbReference type="ARBA" id="ARBA00012003"/>
    </source>
</evidence>
<feature type="compositionally biased region" description="Basic and acidic residues" evidence="6">
    <location>
        <begin position="329"/>
        <end position="401"/>
    </location>
</feature>
<evidence type="ECO:0000256" key="3">
    <source>
        <dbReference type="ARBA" id="ARBA00022603"/>
    </source>
</evidence>
<evidence type="ECO:0000313" key="7">
    <source>
        <dbReference type="EMBL" id="CAG8957325.1"/>
    </source>
</evidence>
<evidence type="ECO:0000256" key="4">
    <source>
        <dbReference type="ARBA" id="ARBA00022679"/>
    </source>
</evidence>
<dbReference type="SMART" id="SM01296">
    <property type="entry name" value="N2227"/>
    <property type="match status" value="1"/>
</dbReference>
<reference evidence="7" key="1">
    <citation type="submission" date="2021-07" db="EMBL/GenBank/DDBJ databases">
        <authorList>
            <person name="Durling M."/>
        </authorList>
    </citation>
    <scope>NUCLEOTIDE SEQUENCE</scope>
</reference>
<keyword evidence="5" id="KW-0949">S-adenosyl-L-methionine</keyword>
<gene>
    <name evidence="7" type="ORF">HYFRA_00010748</name>
</gene>
<evidence type="ECO:0000256" key="6">
    <source>
        <dbReference type="SAM" id="MobiDB-lite"/>
    </source>
</evidence>
<dbReference type="SUPFAM" id="SSF53335">
    <property type="entry name" value="S-adenosyl-L-methionine-dependent methyltransferases"/>
    <property type="match status" value="1"/>
</dbReference>
<proteinExistence type="inferred from homology"/>
<evidence type="ECO:0000256" key="5">
    <source>
        <dbReference type="ARBA" id="ARBA00022691"/>
    </source>
</evidence>
<keyword evidence="8" id="KW-1185">Reference proteome</keyword>
<name>A0A9N9KZI1_9HELO</name>
<dbReference type="GO" id="GO:0030735">
    <property type="term" value="F:carnosine N-methyltransferase activity"/>
    <property type="evidence" value="ECO:0007669"/>
    <property type="project" value="UniProtKB-EC"/>
</dbReference>
<protein>
    <recommendedName>
        <fullName evidence="2">carnosine N-methyltransferase</fullName>
        <ecNumber evidence="2">2.1.1.22</ecNumber>
    </recommendedName>
</protein>
<dbReference type="InterPro" id="IPR029063">
    <property type="entry name" value="SAM-dependent_MTases_sf"/>
</dbReference>
<accession>A0A9N9KZI1</accession>
<dbReference type="Proteomes" id="UP000696280">
    <property type="component" value="Unassembled WGS sequence"/>
</dbReference>
<comment type="caution">
    <text evidence="7">The sequence shown here is derived from an EMBL/GenBank/DDBJ whole genome shotgun (WGS) entry which is preliminary data.</text>
</comment>
<evidence type="ECO:0000256" key="1">
    <source>
        <dbReference type="ARBA" id="ARBA00010086"/>
    </source>
</evidence>
<evidence type="ECO:0000313" key="8">
    <source>
        <dbReference type="Proteomes" id="UP000696280"/>
    </source>
</evidence>
<keyword evidence="3" id="KW-0489">Methyltransferase</keyword>
<comment type="similarity">
    <text evidence="1">Belongs to the carnosine N-methyltransferase family.</text>
</comment>
<dbReference type="OrthoDB" id="978at2759"/>
<sequence>MSTAVWRGGQDTYEDEQEKKVILGALSSFYQYSKVAHYNTTHLRRQSFYALPKKHWELLAKPPFSYLDTLNEVDLAIDKNAEIAQAILKAGLESFGLSDPSLIVTKDGSDWRTSATTNDLEKARSTLRQLFRDWSEEGIVERNAAHRPVHTALQKERSLRSLRSDEKMNVLVPGAGLGRLVFDLCIDGFNAEGNEISYHQLLASSYILNYSVGSRIHTLYPWVHSFSNHKSRKNHLKSVLIPDVSTGDLMTHTKKSGDMSMSASDFLLLYGSKKQQDRFDAVATVFFLDTAPNLIRYIDTVRNCLKTGGLFINVGPLLWHFEGNAPGSHGRDQEEREKGVASERDTGKEKEQENENGKETEKDKGKGKEVDKGKGKEVDKGKGKEVDNGKGKEREQEKDPKPITWGIADPGSVELTDDEVVALVEELGFSIEKRVFGIQAPYIQDSNSMLQNTYRASHWVARKK</sequence>
<dbReference type="EMBL" id="CAJVRL010000078">
    <property type="protein sequence ID" value="CAG8957325.1"/>
    <property type="molecule type" value="Genomic_DNA"/>
</dbReference>
<dbReference type="AlphaFoldDB" id="A0A9N9KZI1"/>
<dbReference type="PANTHER" id="PTHR12303:SF6">
    <property type="entry name" value="CARNOSINE N-METHYLTRANSFERASE"/>
    <property type="match status" value="1"/>
</dbReference>
<dbReference type="Pfam" id="PF07942">
    <property type="entry name" value="CARME"/>
    <property type="match status" value="1"/>
</dbReference>